<organism evidence="1 2">
    <name type="scientific">Pasteurella multocida</name>
    <dbReference type="NCBI Taxonomy" id="747"/>
    <lineage>
        <taxon>Bacteria</taxon>
        <taxon>Pseudomonadati</taxon>
        <taxon>Pseudomonadota</taxon>
        <taxon>Gammaproteobacteria</taxon>
        <taxon>Pasteurellales</taxon>
        <taxon>Pasteurellaceae</taxon>
        <taxon>Pasteurella</taxon>
    </lineage>
</organism>
<reference evidence="1" key="1">
    <citation type="submission" date="2022-07" db="EMBL/GenBank/DDBJ databases">
        <title>Genome-based characterization of novel serogroup A variants of Pasteurella multocida.</title>
        <authorList>
            <person name="Prajapati A."/>
            <person name="Yogisharadhya R."/>
            <person name="Mohanty N."/>
            <person name="Chanda M."/>
            <person name="Mendem S.K."/>
            <person name="Siddaramappa S."/>
            <person name="Shivachandra S.B."/>
        </authorList>
    </citation>
    <scope>NUCLEOTIDE SEQUENCE</scope>
    <source>
        <strain evidence="1">NIVEDIPm19</strain>
    </source>
</reference>
<accession>A0A9X3USP6</accession>
<evidence type="ECO:0000313" key="2">
    <source>
        <dbReference type="Proteomes" id="UP001145481"/>
    </source>
</evidence>
<dbReference type="Proteomes" id="UP001145481">
    <property type="component" value="Unassembled WGS sequence"/>
</dbReference>
<name>A0A9X3USP6_PASMD</name>
<proteinExistence type="predicted"/>
<comment type="caution">
    <text evidence="1">The sequence shown here is derived from an EMBL/GenBank/DDBJ whole genome shotgun (WGS) entry which is preliminary data.</text>
</comment>
<dbReference type="InterPro" id="IPR009734">
    <property type="entry name" value="Myoviridae_GpU"/>
</dbReference>
<dbReference type="AlphaFoldDB" id="A0A9X3USP6"/>
<protein>
    <submittedName>
        <fullName evidence="1">Phage tail protein</fullName>
    </submittedName>
</protein>
<dbReference type="RefSeq" id="WP_151248974.1">
    <property type="nucleotide sequence ID" value="NZ_JADMLI010000024.1"/>
</dbReference>
<dbReference type="Pfam" id="PF06995">
    <property type="entry name" value="Phage_P2_GpU"/>
    <property type="match status" value="1"/>
</dbReference>
<gene>
    <name evidence="1" type="ORF">NM948_11570</name>
</gene>
<dbReference type="EMBL" id="JANJHC010000037">
    <property type="protein sequence ID" value="MDA5624163.1"/>
    <property type="molecule type" value="Genomic_DNA"/>
</dbReference>
<sequence length="316" mass="33773">MNFALLGNIAFDLLNAPSAFDERRAATYAEHAVLSGKPRLQAMGLELTEITLQLKLHHKLAPVDERYQALITAKETQEALALVLGWSQFKGHFVIAALESQTLFCDEQGNALAREVSITLREFVGNTGKGLLGAALSIGGNSPLASLLPKGLTNFVSQAAKLVQKGIKIYRQARQVISAVREIITTIKAIANDPLQALTYLPAVVNQLGGSIGGLGEMVGLGSSFATLTQGLKGAEPFLMGVADLSRHLNTAQREFKLGLNERNLGQWFDLGVKAIDAADEVAQSMSKPAAQLTAWIATRGDTPEPTTQGGTQWTV</sequence>
<evidence type="ECO:0000313" key="1">
    <source>
        <dbReference type="EMBL" id="MDA5624163.1"/>
    </source>
</evidence>